<name>A0ABW1HC56_9ACTN</name>
<dbReference type="PROSITE" id="PS51742">
    <property type="entry name" value="PPC"/>
    <property type="match status" value="1"/>
</dbReference>
<sequence length="111" mass="11920">MLTVRPGEEVIETLTKQAADQGITNGAIVSLIGAVDECAISNMLAEDAGTDIISEYQQPFELSGTGEIQNGKVHVHVVLGREGDTALTGHLHWARVETFFVHAYTLTLEDG</sequence>
<dbReference type="PANTHER" id="PTHR34988">
    <property type="entry name" value="PROTEIN, PUTATIVE-RELATED"/>
    <property type="match status" value="1"/>
</dbReference>
<dbReference type="Pfam" id="PF03479">
    <property type="entry name" value="PCC"/>
    <property type="match status" value="1"/>
</dbReference>
<dbReference type="RefSeq" id="WP_377514347.1">
    <property type="nucleotide sequence ID" value="NZ_JBHSQS010000014.1"/>
</dbReference>
<dbReference type="Proteomes" id="UP001596226">
    <property type="component" value="Unassembled WGS sequence"/>
</dbReference>
<organism evidence="2 3">
    <name type="scientific">Micromonospora vulcania</name>
    <dbReference type="NCBI Taxonomy" id="1441873"/>
    <lineage>
        <taxon>Bacteria</taxon>
        <taxon>Bacillati</taxon>
        <taxon>Actinomycetota</taxon>
        <taxon>Actinomycetes</taxon>
        <taxon>Micromonosporales</taxon>
        <taxon>Micromonosporaceae</taxon>
        <taxon>Micromonospora</taxon>
    </lineage>
</organism>
<gene>
    <name evidence="2" type="ORF">ACFQGL_22360</name>
</gene>
<dbReference type="CDD" id="cd11378">
    <property type="entry name" value="DUF296"/>
    <property type="match status" value="1"/>
</dbReference>
<evidence type="ECO:0000259" key="1">
    <source>
        <dbReference type="PROSITE" id="PS51742"/>
    </source>
</evidence>
<accession>A0ABW1HC56</accession>
<evidence type="ECO:0000313" key="2">
    <source>
        <dbReference type="EMBL" id="MFC5926081.1"/>
    </source>
</evidence>
<reference evidence="3" key="1">
    <citation type="journal article" date="2019" name="Int. J. Syst. Evol. Microbiol.">
        <title>The Global Catalogue of Microorganisms (GCM) 10K type strain sequencing project: providing services to taxonomists for standard genome sequencing and annotation.</title>
        <authorList>
            <consortium name="The Broad Institute Genomics Platform"/>
            <consortium name="The Broad Institute Genome Sequencing Center for Infectious Disease"/>
            <person name="Wu L."/>
            <person name="Ma J."/>
        </authorList>
    </citation>
    <scope>NUCLEOTIDE SEQUENCE [LARGE SCALE GENOMIC DNA]</scope>
    <source>
        <strain evidence="3">CGMCC 4.7144</strain>
    </source>
</reference>
<protein>
    <submittedName>
        <fullName evidence="2">PPC domain-containing DNA-binding protein</fullName>
    </submittedName>
</protein>
<comment type="caution">
    <text evidence="2">The sequence shown here is derived from an EMBL/GenBank/DDBJ whole genome shotgun (WGS) entry which is preliminary data.</text>
</comment>
<keyword evidence="3" id="KW-1185">Reference proteome</keyword>
<dbReference type="PANTHER" id="PTHR34988:SF1">
    <property type="entry name" value="DNA-BINDING PROTEIN"/>
    <property type="match status" value="1"/>
</dbReference>
<evidence type="ECO:0000313" key="3">
    <source>
        <dbReference type="Proteomes" id="UP001596226"/>
    </source>
</evidence>
<feature type="domain" description="PPC" evidence="1">
    <location>
        <begin position="1"/>
        <end position="111"/>
    </location>
</feature>
<dbReference type="GO" id="GO:0003677">
    <property type="term" value="F:DNA binding"/>
    <property type="evidence" value="ECO:0007669"/>
    <property type="project" value="UniProtKB-KW"/>
</dbReference>
<dbReference type="EMBL" id="JBHSQS010000014">
    <property type="protein sequence ID" value="MFC5926081.1"/>
    <property type="molecule type" value="Genomic_DNA"/>
</dbReference>
<keyword evidence="2" id="KW-0238">DNA-binding</keyword>
<dbReference type="Gene3D" id="3.30.1330.80">
    <property type="entry name" value="Hypothetical protein, similar to alpha- acetolactate decarboxylase, domain 2"/>
    <property type="match status" value="1"/>
</dbReference>
<dbReference type="SUPFAM" id="SSF117856">
    <property type="entry name" value="AF0104/ALDC/Ptd012-like"/>
    <property type="match status" value="1"/>
</dbReference>
<dbReference type="InterPro" id="IPR005175">
    <property type="entry name" value="PPC_dom"/>
</dbReference>
<proteinExistence type="predicted"/>